<evidence type="ECO:0000256" key="1">
    <source>
        <dbReference type="ARBA" id="ARBA00023125"/>
    </source>
</evidence>
<comment type="caution">
    <text evidence="3">The sequence shown here is derived from an EMBL/GenBank/DDBJ whole genome shotgun (WGS) entry which is preliminary data.</text>
</comment>
<dbReference type="InterPro" id="IPR010982">
    <property type="entry name" value="Lambda_DNA-bd_dom_sf"/>
</dbReference>
<dbReference type="Proteomes" id="UP000179157">
    <property type="component" value="Unassembled WGS sequence"/>
</dbReference>
<accession>A0A1F5UPG1</accession>
<proteinExistence type="predicted"/>
<dbReference type="STRING" id="1817864.A2Z21_05075"/>
<evidence type="ECO:0000259" key="2">
    <source>
        <dbReference type="PROSITE" id="PS50943"/>
    </source>
</evidence>
<dbReference type="Pfam" id="PF01381">
    <property type="entry name" value="HTH_3"/>
    <property type="match status" value="1"/>
</dbReference>
<dbReference type="InterPro" id="IPR001387">
    <property type="entry name" value="Cro/C1-type_HTH"/>
</dbReference>
<dbReference type="CDD" id="cd00093">
    <property type="entry name" value="HTH_XRE"/>
    <property type="match status" value="1"/>
</dbReference>
<keyword evidence="1" id="KW-0238">DNA-binding</keyword>
<protein>
    <submittedName>
        <fullName evidence="3">Addiction module antidote protein, HigA family</fullName>
    </submittedName>
</protein>
<dbReference type="InterPro" id="IPR013430">
    <property type="entry name" value="Toxin_antidote_HigA"/>
</dbReference>
<organism evidence="3 4">
    <name type="scientific">Fraserbacteria sp. (strain RBG_16_55_9)</name>
    <dbReference type="NCBI Taxonomy" id="1817864"/>
    <lineage>
        <taxon>Bacteria</taxon>
        <taxon>Candidatus Fraseribacteriota</taxon>
    </lineage>
</organism>
<evidence type="ECO:0000313" key="4">
    <source>
        <dbReference type="Proteomes" id="UP000179157"/>
    </source>
</evidence>
<gene>
    <name evidence="3" type="ORF">A2Z21_05075</name>
</gene>
<dbReference type="AlphaFoldDB" id="A0A1F5UPG1"/>
<dbReference type="PROSITE" id="PS50943">
    <property type="entry name" value="HTH_CROC1"/>
    <property type="match status" value="1"/>
</dbReference>
<dbReference type="GO" id="GO:0003677">
    <property type="term" value="F:DNA binding"/>
    <property type="evidence" value="ECO:0007669"/>
    <property type="project" value="UniProtKB-KW"/>
</dbReference>
<feature type="domain" description="HTH cro/C1-type" evidence="2">
    <location>
        <begin position="25"/>
        <end position="70"/>
    </location>
</feature>
<dbReference type="SUPFAM" id="SSF47413">
    <property type="entry name" value="lambda repressor-like DNA-binding domains"/>
    <property type="match status" value="1"/>
</dbReference>
<dbReference type="NCBIfam" id="TIGR02607">
    <property type="entry name" value="antidote_HigA"/>
    <property type="match status" value="1"/>
</dbReference>
<dbReference type="PANTHER" id="PTHR36924">
    <property type="entry name" value="ANTITOXIN HIGA-1"/>
    <property type="match status" value="1"/>
</dbReference>
<evidence type="ECO:0000313" key="3">
    <source>
        <dbReference type="EMBL" id="OGF52641.1"/>
    </source>
</evidence>
<dbReference type="EMBL" id="MFGX01000133">
    <property type="protein sequence ID" value="OGF52641.1"/>
    <property type="molecule type" value="Genomic_DNA"/>
</dbReference>
<dbReference type="PANTHER" id="PTHR36924:SF1">
    <property type="entry name" value="ANTITOXIN HIGA-1"/>
    <property type="match status" value="1"/>
</dbReference>
<reference evidence="3 4" key="1">
    <citation type="journal article" date="2016" name="Nat. Commun.">
        <title>Thousands of microbial genomes shed light on interconnected biogeochemical processes in an aquifer system.</title>
        <authorList>
            <person name="Anantharaman K."/>
            <person name="Brown C.T."/>
            <person name="Hug L.A."/>
            <person name="Sharon I."/>
            <person name="Castelle C.J."/>
            <person name="Probst A.J."/>
            <person name="Thomas B.C."/>
            <person name="Singh A."/>
            <person name="Wilkins M.J."/>
            <person name="Karaoz U."/>
            <person name="Brodie E.L."/>
            <person name="Williams K.H."/>
            <person name="Hubbard S.S."/>
            <person name="Banfield J.F."/>
        </authorList>
    </citation>
    <scope>NUCLEOTIDE SEQUENCE [LARGE SCALE GENOMIC DNA]</scope>
    <source>
        <strain evidence="4">RBG_16_55_9</strain>
    </source>
</reference>
<dbReference type="SMART" id="SM00530">
    <property type="entry name" value="HTH_XRE"/>
    <property type="match status" value="1"/>
</dbReference>
<dbReference type="Gene3D" id="1.10.260.40">
    <property type="entry name" value="lambda repressor-like DNA-binding domains"/>
    <property type="match status" value="1"/>
</dbReference>
<name>A0A1F5UPG1_FRAXR</name>
<sequence>MIPTNRKPTHPGRILDEMYLKPLHISLRSFGAVTGISRKHLSRVINGHARVSVEIATKLAATLSTTPELWVNAQRNVDIYEARQRLREWKPKKVFKALELQRVP</sequence>